<dbReference type="PRINTS" id="PR01159">
    <property type="entry name" value="DNAGYRASEB"/>
</dbReference>
<dbReference type="EC" id="5.6.2.2" evidence="4"/>
<keyword evidence="10" id="KW-0238">DNA-binding</keyword>
<dbReference type="InterPro" id="IPR013506">
    <property type="entry name" value="Topo_IIA_bsu_dom2"/>
</dbReference>
<comment type="catalytic activity">
    <reaction evidence="1">
        <text>ATP-dependent breakage, passage and rejoining of double-stranded DNA.</text>
        <dbReference type="EC" id="5.6.2.2"/>
    </reaction>
</comment>
<evidence type="ECO:0000256" key="11">
    <source>
        <dbReference type="ARBA" id="ARBA00023235"/>
    </source>
</evidence>
<keyword evidence="7" id="KW-0067">ATP-binding</keyword>
<name>A0ABS5BYG7_9BACT</name>
<dbReference type="InterPro" id="IPR006171">
    <property type="entry name" value="TOPRIM_dom"/>
</dbReference>
<dbReference type="InterPro" id="IPR013760">
    <property type="entry name" value="Topo_IIA-like_dom_sf"/>
</dbReference>
<comment type="similarity">
    <text evidence="3">Belongs to the type II topoisomerase GyrB family.</text>
</comment>
<dbReference type="InterPro" id="IPR018522">
    <property type="entry name" value="TopoIIA_CS"/>
</dbReference>
<reference evidence="13 14" key="1">
    <citation type="submission" date="2021-04" db="EMBL/GenBank/DDBJ databases">
        <authorList>
            <person name="Ivanova A."/>
        </authorList>
    </citation>
    <scope>NUCLEOTIDE SEQUENCE [LARGE SCALE GENOMIC DNA]</scope>
    <source>
        <strain evidence="13 14">G18</strain>
    </source>
</reference>
<dbReference type="SUPFAM" id="SSF54211">
    <property type="entry name" value="Ribosomal protein S5 domain 2-like"/>
    <property type="match status" value="1"/>
</dbReference>
<dbReference type="Pfam" id="PF01751">
    <property type="entry name" value="Toprim"/>
    <property type="match status" value="1"/>
</dbReference>
<dbReference type="SMART" id="SM00433">
    <property type="entry name" value="TOP2c"/>
    <property type="match status" value="1"/>
</dbReference>
<dbReference type="PANTHER" id="PTHR45866">
    <property type="entry name" value="DNA GYRASE/TOPOISOMERASE SUBUNIT B"/>
    <property type="match status" value="1"/>
</dbReference>
<comment type="caution">
    <text evidence="13">The sequence shown here is derived from an EMBL/GenBank/DDBJ whole genome shotgun (WGS) entry which is preliminary data.</text>
</comment>
<evidence type="ECO:0000313" key="13">
    <source>
        <dbReference type="EMBL" id="MBP3958744.1"/>
    </source>
</evidence>
<dbReference type="SUPFAM" id="SSF56719">
    <property type="entry name" value="Type II DNA topoisomerase"/>
    <property type="match status" value="1"/>
</dbReference>
<keyword evidence="6" id="KW-0547">Nucleotide-binding</keyword>
<dbReference type="Pfam" id="PF00986">
    <property type="entry name" value="DNA_gyraseB_C"/>
    <property type="match status" value="1"/>
</dbReference>
<dbReference type="RefSeq" id="WP_210659017.1">
    <property type="nucleotide sequence ID" value="NZ_JAGKQQ010000001.1"/>
</dbReference>
<dbReference type="Gene3D" id="3.30.230.10">
    <property type="match status" value="1"/>
</dbReference>
<dbReference type="InterPro" id="IPR003594">
    <property type="entry name" value="HATPase_dom"/>
</dbReference>
<dbReference type="InterPro" id="IPR002288">
    <property type="entry name" value="DNA_gyrase_B_C"/>
</dbReference>
<feature type="domain" description="Toprim" evidence="12">
    <location>
        <begin position="439"/>
        <end position="553"/>
    </location>
</feature>
<evidence type="ECO:0000256" key="1">
    <source>
        <dbReference type="ARBA" id="ARBA00000185"/>
    </source>
</evidence>
<dbReference type="InterPro" id="IPR036890">
    <property type="entry name" value="HATPase_C_sf"/>
</dbReference>
<dbReference type="PANTHER" id="PTHR45866:SF1">
    <property type="entry name" value="DNA GYRASE SUBUNIT B, MITOCHONDRIAL"/>
    <property type="match status" value="1"/>
</dbReference>
<dbReference type="SMART" id="SM00387">
    <property type="entry name" value="HATPase_c"/>
    <property type="match status" value="1"/>
</dbReference>
<proteinExistence type="inferred from homology"/>
<dbReference type="Proteomes" id="UP000676565">
    <property type="component" value="Unassembled WGS sequence"/>
</dbReference>
<evidence type="ECO:0000256" key="4">
    <source>
        <dbReference type="ARBA" id="ARBA00012895"/>
    </source>
</evidence>
<accession>A0ABS5BYG7</accession>
<organism evidence="13 14">
    <name type="scientific">Gemmata palustris</name>
    <dbReference type="NCBI Taxonomy" id="2822762"/>
    <lineage>
        <taxon>Bacteria</taxon>
        <taxon>Pseudomonadati</taxon>
        <taxon>Planctomycetota</taxon>
        <taxon>Planctomycetia</taxon>
        <taxon>Gemmatales</taxon>
        <taxon>Gemmataceae</taxon>
        <taxon>Gemmata</taxon>
    </lineage>
</organism>
<dbReference type="InterPro" id="IPR014721">
    <property type="entry name" value="Ribsml_uS5_D2-typ_fold_subgr"/>
</dbReference>
<gene>
    <name evidence="13" type="ORF">J8F10_26155</name>
</gene>
<dbReference type="PROSITE" id="PS00177">
    <property type="entry name" value="TOPOISOMERASE_II"/>
    <property type="match status" value="1"/>
</dbReference>
<sequence>MSTETPPAGEYTEAHMKSLKDAAHIRQNPGMYVGNTQSSGLHHLVYEIVYNSVDEALAGYCKHIRVTIHTDGSITVADDGRGIPVGIKKDTGKSALEEALTVAGNSGKFDNAAYRVSLGLHGMGAKAMNALSEWCEVEVRRDGRVYKMEFERGYATSKLQDLGPAPAGQRGTTITFRPDPLTEFFGNLEFDYATLEDRFREIAYLCKGLAITLTDEREAGKTAHFQFDGGIAEYVVWLNENQGEAAEHAAIYVKKEVEHSTPDTEGMGLKVAVEVAIQYTNGDDERIRCYTNNAYNPVGGTHLSGFRSGLTKAINAYGKKEGHFKPDLEVRGDDFRAGLTSVVSIAHPDPLFESQTKVKLNNPEVEGIVSSVVYEFLTEYLEKNPKEATRICKKVALTAELRIALKKHRDALIDRKKILGGSGLPGKLYDCTSREREKSELFLVEGDSAGGSAESGRNRQFQAILPLKGKVLNVEKAKLEKLLENNEISALIAATGIDIENVEDVSKVRYGKIIILTDADVDGQHIRTLLLTFFFRQMRKLIEAGHVFVARPPLFKVTQKKETRFVQTREEMVVELTTRGLKGTTLHVTKPDQPARTVTGDDLTKLLPALSEAETAVVGLERRGRTLDELLPRAVEGAFPAYQVHERAKNKDHWFRAIEEVAAFKAALTEQLQREPVIGEDYTLDEWHDLKALNRALAKMKNTGFDTNDLIPLQRIAGREPPVRYTLDHDGHTKNLVSLRELVAEIRRLGEKGMAVTRFKGLGEMDPEELWETTLNPQHRTLLKVTLNDAFKAEEMFRTLMGKEVQDRRAFIFNNTLKSVEDIDYGA</sequence>
<comment type="cofactor">
    <cofactor evidence="2">
        <name>Mg(2+)</name>
        <dbReference type="ChEBI" id="CHEBI:18420"/>
    </cofactor>
</comment>
<dbReference type="Gene3D" id="3.40.50.670">
    <property type="match status" value="2"/>
</dbReference>
<dbReference type="Gene3D" id="3.30.565.10">
    <property type="entry name" value="Histidine kinase-like ATPase, C-terminal domain"/>
    <property type="match status" value="1"/>
</dbReference>
<evidence type="ECO:0000256" key="7">
    <source>
        <dbReference type="ARBA" id="ARBA00022840"/>
    </source>
</evidence>
<protein>
    <recommendedName>
        <fullName evidence="4">DNA topoisomerase (ATP-hydrolyzing)</fullName>
        <ecNumber evidence="4">5.6.2.2</ecNumber>
    </recommendedName>
</protein>
<keyword evidence="5" id="KW-0479">Metal-binding</keyword>
<evidence type="ECO:0000313" key="14">
    <source>
        <dbReference type="Proteomes" id="UP000676565"/>
    </source>
</evidence>
<keyword evidence="14" id="KW-1185">Reference proteome</keyword>
<dbReference type="Pfam" id="PF02518">
    <property type="entry name" value="HATPase_c"/>
    <property type="match status" value="1"/>
</dbReference>
<keyword evidence="8" id="KW-0460">Magnesium</keyword>
<evidence type="ECO:0000256" key="2">
    <source>
        <dbReference type="ARBA" id="ARBA00001946"/>
    </source>
</evidence>
<dbReference type="EMBL" id="JAGKQQ010000001">
    <property type="protein sequence ID" value="MBP3958744.1"/>
    <property type="molecule type" value="Genomic_DNA"/>
</dbReference>
<dbReference type="Pfam" id="PF00204">
    <property type="entry name" value="DNA_gyraseB"/>
    <property type="match status" value="1"/>
</dbReference>
<dbReference type="InterPro" id="IPR013759">
    <property type="entry name" value="Topo_IIA_B_C"/>
</dbReference>
<dbReference type="InterPro" id="IPR000565">
    <property type="entry name" value="Topo_IIA_B"/>
</dbReference>
<evidence type="ECO:0000256" key="10">
    <source>
        <dbReference type="ARBA" id="ARBA00023125"/>
    </source>
</evidence>
<dbReference type="CDD" id="cd16928">
    <property type="entry name" value="HATPase_GyrB-like"/>
    <property type="match status" value="1"/>
</dbReference>
<dbReference type="PROSITE" id="PS50880">
    <property type="entry name" value="TOPRIM"/>
    <property type="match status" value="1"/>
</dbReference>
<dbReference type="SUPFAM" id="SSF55874">
    <property type="entry name" value="ATPase domain of HSP90 chaperone/DNA topoisomerase II/histidine kinase"/>
    <property type="match status" value="1"/>
</dbReference>
<dbReference type="InterPro" id="IPR020568">
    <property type="entry name" value="Ribosomal_Su5_D2-typ_SF"/>
</dbReference>
<dbReference type="CDD" id="cd00822">
    <property type="entry name" value="TopoII_Trans_DNA_gyrase"/>
    <property type="match status" value="1"/>
</dbReference>
<dbReference type="PRINTS" id="PR00418">
    <property type="entry name" value="TPI2FAMILY"/>
</dbReference>
<evidence type="ECO:0000256" key="8">
    <source>
        <dbReference type="ARBA" id="ARBA00022842"/>
    </source>
</evidence>
<dbReference type="InterPro" id="IPR001241">
    <property type="entry name" value="Topo_IIA"/>
</dbReference>
<keyword evidence="11" id="KW-0413">Isomerase</keyword>
<evidence type="ECO:0000256" key="6">
    <source>
        <dbReference type="ARBA" id="ARBA00022741"/>
    </source>
</evidence>
<evidence type="ECO:0000259" key="12">
    <source>
        <dbReference type="PROSITE" id="PS50880"/>
    </source>
</evidence>
<dbReference type="NCBIfam" id="NF011501">
    <property type="entry name" value="PRK14939.1"/>
    <property type="match status" value="1"/>
</dbReference>
<evidence type="ECO:0000256" key="5">
    <source>
        <dbReference type="ARBA" id="ARBA00022723"/>
    </source>
</evidence>
<keyword evidence="9" id="KW-0799">Topoisomerase</keyword>
<evidence type="ECO:0000256" key="3">
    <source>
        <dbReference type="ARBA" id="ARBA00010708"/>
    </source>
</evidence>
<evidence type="ECO:0000256" key="9">
    <source>
        <dbReference type="ARBA" id="ARBA00023029"/>
    </source>
</evidence>